<evidence type="ECO:0000313" key="1">
    <source>
        <dbReference type="EMBL" id="QCC47451.1"/>
    </source>
</evidence>
<reference evidence="1 4" key="2">
    <citation type="journal article" date="2019" name="Nat. Commun.">
        <title>A new type of DNA phosphorothioation-based antiviral system in archaea.</title>
        <authorList>
            <person name="Xiong L."/>
            <person name="Liu S."/>
            <person name="Chen S."/>
            <person name="Xiao Y."/>
            <person name="Zhu B."/>
            <person name="Gao Y."/>
            <person name="Zhang Y."/>
            <person name="Chen B."/>
            <person name="Luo J."/>
            <person name="Deng Z."/>
            <person name="Chen X."/>
            <person name="Wang L."/>
            <person name="Chen S."/>
        </authorList>
    </citation>
    <scope>NUCLEOTIDE SEQUENCE [LARGE SCALE GENOMIC DNA]</scope>
    <source>
        <strain evidence="1 4">CGMCC 1.10331</strain>
    </source>
</reference>
<protein>
    <submittedName>
        <fullName evidence="2">Uncharacterized protein</fullName>
    </submittedName>
</protein>
<sequence length="62" mass="6441">MAIVDVVCPHCGKEAKATTAPGSQFDGVTTDSPGSNLKSKYGAAENTCSTCGGTFWSYYVTE</sequence>
<dbReference type="RefSeq" id="WP_103989947.1">
    <property type="nucleotide sequence ID" value="NZ_CP031311.1"/>
</dbReference>
<evidence type="ECO:0000313" key="3">
    <source>
        <dbReference type="Proteomes" id="UP000236740"/>
    </source>
</evidence>
<dbReference type="OrthoDB" id="284044at2157"/>
<evidence type="ECO:0000313" key="4">
    <source>
        <dbReference type="Proteomes" id="UP000296733"/>
    </source>
</evidence>
<dbReference type="Proteomes" id="UP000296733">
    <property type="component" value="Chromosome"/>
</dbReference>
<dbReference type="EMBL" id="CP031311">
    <property type="protein sequence ID" value="QCC47451.1"/>
    <property type="molecule type" value="Genomic_DNA"/>
</dbReference>
<dbReference type="Proteomes" id="UP000236740">
    <property type="component" value="Unassembled WGS sequence"/>
</dbReference>
<dbReference type="GeneID" id="39857847"/>
<accession>A0A1H5SYW7</accession>
<organism evidence="2 3">
    <name type="scientific">Halobellus limi</name>
    <dbReference type="NCBI Taxonomy" id="699433"/>
    <lineage>
        <taxon>Archaea</taxon>
        <taxon>Methanobacteriati</taxon>
        <taxon>Methanobacteriota</taxon>
        <taxon>Stenosarchaea group</taxon>
        <taxon>Halobacteria</taxon>
        <taxon>Halobacteriales</taxon>
        <taxon>Haloferacaceae</taxon>
        <taxon>Halobellus</taxon>
    </lineage>
</organism>
<proteinExistence type="predicted"/>
<evidence type="ECO:0000313" key="2">
    <source>
        <dbReference type="EMBL" id="SEF55709.1"/>
    </source>
</evidence>
<gene>
    <name evidence="1" type="ORF">DV707_07120</name>
    <name evidence="2" type="ORF">SAMN04488133_0120</name>
</gene>
<dbReference type="EMBL" id="FNVN01000001">
    <property type="protein sequence ID" value="SEF55709.1"/>
    <property type="molecule type" value="Genomic_DNA"/>
</dbReference>
<dbReference type="AlphaFoldDB" id="A0A1H5SYW7"/>
<dbReference type="KEGG" id="hlm:DV707_07120"/>
<reference evidence="2 3" key="1">
    <citation type="submission" date="2016-10" db="EMBL/GenBank/DDBJ databases">
        <authorList>
            <person name="de Groot N.N."/>
        </authorList>
    </citation>
    <scope>NUCLEOTIDE SEQUENCE [LARGE SCALE GENOMIC DNA]</scope>
    <source>
        <strain evidence="2 3">CGMCC 1.10331</strain>
    </source>
</reference>
<keyword evidence="3" id="KW-1185">Reference proteome</keyword>
<name>A0A1H5SYW7_9EURY</name>